<reference evidence="1 2" key="1">
    <citation type="submission" date="2017-11" db="EMBL/GenBank/DDBJ databases">
        <title>Genome-resolved metagenomics identifies genetic mobility, metabolic interactions, and unexpected diversity in perchlorate-reducing communities.</title>
        <authorList>
            <person name="Barnum T.P."/>
            <person name="Figueroa I.A."/>
            <person name="Carlstrom C.I."/>
            <person name="Lucas L.N."/>
            <person name="Engelbrektson A.L."/>
            <person name="Coates J.D."/>
        </authorList>
    </citation>
    <scope>NUCLEOTIDE SEQUENCE [LARGE SCALE GENOMIC DNA]</scope>
    <source>
        <strain evidence="1">BM706</strain>
    </source>
</reference>
<organism evidence="1 2">
    <name type="scientific">Muiribacterium halophilum</name>
    <dbReference type="NCBI Taxonomy" id="2053465"/>
    <lineage>
        <taxon>Bacteria</taxon>
        <taxon>Candidatus Muiribacteriota</taxon>
        <taxon>Candidatus Muiribacteriia</taxon>
        <taxon>Candidatus Muiribacteriales</taxon>
        <taxon>Candidatus Muiribacteriaceae</taxon>
        <taxon>Candidatus Muiribacterium</taxon>
    </lineage>
</organism>
<gene>
    <name evidence="1" type="ORF">C0601_12995</name>
</gene>
<dbReference type="Proteomes" id="UP000234857">
    <property type="component" value="Unassembled WGS sequence"/>
</dbReference>
<accession>A0A2N5Z9T6</accession>
<dbReference type="EMBL" id="PKTG01000139">
    <property type="protein sequence ID" value="PLX15443.1"/>
    <property type="molecule type" value="Genomic_DNA"/>
</dbReference>
<protein>
    <submittedName>
        <fullName evidence="1">Uncharacterized protein</fullName>
    </submittedName>
</protein>
<name>A0A2N5Z9T6_MUIH1</name>
<evidence type="ECO:0000313" key="1">
    <source>
        <dbReference type="EMBL" id="PLX15443.1"/>
    </source>
</evidence>
<dbReference type="AlphaFoldDB" id="A0A2N5Z9T6"/>
<proteinExistence type="predicted"/>
<comment type="caution">
    <text evidence="1">The sequence shown here is derived from an EMBL/GenBank/DDBJ whole genome shotgun (WGS) entry which is preliminary data.</text>
</comment>
<sequence>MEEEKNNEQLNHQTDEINLNINKELFFIDTQEMTSKNNEDVDTIEISFYLTDTKEISFNIFEDSEETDVFKYTYSDTAEIEWNKLLSDYHVKINKNTIIETDDKDWTETKFCSKNIYLIDNKQERYILFLNKKNNLEKMKLEKNVTTDNTD</sequence>
<evidence type="ECO:0000313" key="2">
    <source>
        <dbReference type="Proteomes" id="UP000234857"/>
    </source>
</evidence>